<dbReference type="InterPro" id="IPR013324">
    <property type="entry name" value="RNA_pol_sigma_r3/r4-like"/>
</dbReference>
<evidence type="ECO:0000256" key="3">
    <source>
        <dbReference type="ARBA" id="ARBA00023082"/>
    </source>
</evidence>
<dbReference type="RefSeq" id="WP_147869958.1">
    <property type="nucleotide sequence ID" value="NZ_CP036264.1"/>
</dbReference>
<evidence type="ECO:0000256" key="2">
    <source>
        <dbReference type="ARBA" id="ARBA00023015"/>
    </source>
</evidence>
<keyword evidence="4" id="KW-0238">DNA-binding</keyword>
<dbReference type="InterPro" id="IPR007630">
    <property type="entry name" value="RNA_pol_sigma70_r4"/>
</dbReference>
<reference evidence="7 8" key="1">
    <citation type="submission" date="2019-02" db="EMBL/GenBank/DDBJ databases">
        <title>Planctomycetal bacteria perform biofilm scaping via a novel small molecule.</title>
        <authorList>
            <person name="Jeske O."/>
            <person name="Boedeker C."/>
            <person name="Wiegand S."/>
            <person name="Breitling P."/>
            <person name="Kallscheuer N."/>
            <person name="Jogler M."/>
            <person name="Rohde M."/>
            <person name="Petersen J."/>
            <person name="Medema M.H."/>
            <person name="Surup F."/>
            <person name="Jogler C."/>
        </authorList>
    </citation>
    <scope>NUCLEOTIDE SEQUENCE [LARGE SCALE GENOMIC DNA]</scope>
    <source>
        <strain evidence="7 8">Mal15</strain>
    </source>
</reference>
<sequence length="196" mass="22202">MSGPTSVSLLQRLRDSADEAAWQRFCDLYSPIIRGWLIRRGLNQNDADDVQQSVMEKLAEKLPAFEHNGNTGAFRLWLKNVVANRLTVAWREKQRLGQGAGSEQVGEMAKQLADPNSQLSQLWDQEYQQRLCERLLSLAEPDFSPQTMSAFRMVFLENRKAKEVGEELGLTANAVRIAQSRVLSRLRELGEGLLDD</sequence>
<comment type="similarity">
    <text evidence="1">Belongs to the sigma-70 factor family. ECF subfamily.</text>
</comment>
<keyword evidence="5" id="KW-0804">Transcription</keyword>
<evidence type="ECO:0000313" key="7">
    <source>
        <dbReference type="EMBL" id="QEG00779.1"/>
    </source>
</evidence>
<evidence type="ECO:0000256" key="5">
    <source>
        <dbReference type="ARBA" id="ARBA00023163"/>
    </source>
</evidence>
<dbReference type="GO" id="GO:0003677">
    <property type="term" value="F:DNA binding"/>
    <property type="evidence" value="ECO:0007669"/>
    <property type="project" value="UniProtKB-KW"/>
</dbReference>
<dbReference type="Proteomes" id="UP000321353">
    <property type="component" value="Chromosome"/>
</dbReference>
<dbReference type="Gene3D" id="1.10.1740.10">
    <property type="match status" value="1"/>
</dbReference>
<accession>A0A5B9MI20</accession>
<evidence type="ECO:0000259" key="6">
    <source>
        <dbReference type="Pfam" id="PF04545"/>
    </source>
</evidence>
<dbReference type="PANTHER" id="PTHR43133:SF8">
    <property type="entry name" value="RNA POLYMERASE SIGMA FACTOR HI_1459-RELATED"/>
    <property type="match status" value="1"/>
</dbReference>
<dbReference type="SUPFAM" id="SSF88659">
    <property type="entry name" value="Sigma3 and sigma4 domains of RNA polymerase sigma factors"/>
    <property type="match status" value="1"/>
</dbReference>
<organism evidence="7 8">
    <name type="scientific">Stieleria maiorica</name>
    <dbReference type="NCBI Taxonomy" id="2795974"/>
    <lineage>
        <taxon>Bacteria</taxon>
        <taxon>Pseudomonadati</taxon>
        <taxon>Planctomycetota</taxon>
        <taxon>Planctomycetia</taxon>
        <taxon>Pirellulales</taxon>
        <taxon>Pirellulaceae</taxon>
        <taxon>Stieleria</taxon>
    </lineage>
</organism>
<dbReference type="Gene3D" id="1.10.10.10">
    <property type="entry name" value="Winged helix-like DNA-binding domain superfamily/Winged helix DNA-binding domain"/>
    <property type="match status" value="1"/>
</dbReference>
<keyword evidence="8" id="KW-1185">Reference proteome</keyword>
<keyword evidence="3" id="KW-0731">Sigma factor</keyword>
<keyword evidence="2" id="KW-0805">Transcription regulation</keyword>
<name>A0A5B9MI20_9BACT</name>
<dbReference type="SUPFAM" id="SSF88946">
    <property type="entry name" value="Sigma2 domain of RNA polymerase sigma factors"/>
    <property type="match status" value="1"/>
</dbReference>
<evidence type="ECO:0000256" key="4">
    <source>
        <dbReference type="ARBA" id="ARBA00023125"/>
    </source>
</evidence>
<dbReference type="Pfam" id="PF04545">
    <property type="entry name" value="Sigma70_r4"/>
    <property type="match status" value="1"/>
</dbReference>
<dbReference type="GO" id="GO:0006352">
    <property type="term" value="P:DNA-templated transcription initiation"/>
    <property type="evidence" value="ECO:0007669"/>
    <property type="project" value="InterPro"/>
</dbReference>
<dbReference type="PANTHER" id="PTHR43133">
    <property type="entry name" value="RNA POLYMERASE ECF-TYPE SIGMA FACTO"/>
    <property type="match status" value="1"/>
</dbReference>
<feature type="domain" description="RNA polymerase sigma-70 region 4" evidence="6">
    <location>
        <begin position="145"/>
        <end position="188"/>
    </location>
</feature>
<dbReference type="InterPro" id="IPR039425">
    <property type="entry name" value="RNA_pol_sigma-70-like"/>
</dbReference>
<dbReference type="GO" id="GO:0016987">
    <property type="term" value="F:sigma factor activity"/>
    <property type="evidence" value="ECO:0007669"/>
    <property type="project" value="UniProtKB-KW"/>
</dbReference>
<dbReference type="EMBL" id="CP036264">
    <property type="protein sequence ID" value="QEG00779.1"/>
    <property type="molecule type" value="Genomic_DNA"/>
</dbReference>
<dbReference type="NCBIfam" id="TIGR02937">
    <property type="entry name" value="sigma70-ECF"/>
    <property type="match status" value="1"/>
</dbReference>
<dbReference type="InterPro" id="IPR036388">
    <property type="entry name" value="WH-like_DNA-bd_sf"/>
</dbReference>
<evidence type="ECO:0000256" key="1">
    <source>
        <dbReference type="ARBA" id="ARBA00010641"/>
    </source>
</evidence>
<dbReference type="InterPro" id="IPR013325">
    <property type="entry name" value="RNA_pol_sigma_r2"/>
</dbReference>
<proteinExistence type="inferred from homology"/>
<dbReference type="InterPro" id="IPR014284">
    <property type="entry name" value="RNA_pol_sigma-70_dom"/>
</dbReference>
<dbReference type="KEGG" id="smam:Mal15_48510"/>
<gene>
    <name evidence="7" type="ORF">Mal15_48510</name>
</gene>
<dbReference type="AlphaFoldDB" id="A0A5B9MI20"/>
<evidence type="ECO:0000313" key="8">
    <source>
        <dbReference type="Proteomes" id="UP000321353"/>
    </source>
</evidence>
<protein>
    <submittedName>
        <fullName evidence="7">RNA polymerase sigma factor SigD</fullName>
    </submittedName>
</protein>